<feature type="binding site" evidence="6">
    <location>
        <position position="90"/>
    </location>
    <ligand>
        <name>S-adenosyl-L-methionine</name>
        <dbReference type="ChEBI" id="CHEBI:59789"/>
    </ligand>
</feature>
<dbReference type="InterPro" id="IPR022642">
    <property type="entry name" value="CheR_C"/>
</dbReference>
<dbReference type="AlphaFoldDB" id="H8L2S0"/>
<dbReference type="RefSeq" id="WP_014403432.1">
    <property type="nucleotide sequence ID" value="NC_017033.1"/>
</dbReference>
<evidence type="ECO:0000313" key="8">
    <source>
        <dbReference type="EMBL" id="AFC86429.1"/>
    </source>
</evidence>
<evidence type="ECO:0000256" key="4">
    <source>
        <dbReference type="ARBA" id="ARBA00022691"/>
    </source>
</evidence>
<evidence type="ECO:0000256" key="6">
    <source>
        <dbReference type="PIRSR" id="PIRSR000410-1"/>
    </source>
</evidence>
<dbReference type="InterPro" id="IPR026024">
    <property type="entry name" value="Chemotaxis_MeTrfase_CheR"/>
</dbReference>
<dbReference type="GO" id="GO:0008983">
    <property type="term" value="F:protein-glutamate O-methyltransferase activity"/>
    <property type="evidence" value="ECO:0007669"/>
    <property type="project" value="UniProtKB-EC"/>
</dbReference>
<dbReference type="Gene3D" id="3.40.50.150">
    <property type="entry name" value="Vaccinia Virus protein VP39"/>
    <property type="match status" value="1"/>
</dbReference>
<dbReference type="InterPro" id="IPR000780">
    <property type="entry name" value="CheR_MeTrfase"/>
</dbReference>
<feature type="binding site" evidence="6">
    <location>
        <begin position="210"/>
        <end position="211"/>
    </location>
    <ligand>
        <name>S-adenosyl-L-methionine</name>
        <dbReference type="ChEBI" id="CHEBI:59789"/>
    </ligand>
</feature>
<dbReference type="InterPro" id="IPR050903">
    <property type="entry name" value="Bact_Chemotaxis_MeTrfase"/>
</dbReference>
<evidence type="ECO:0000256" key="3">
    <source>
        <dbReference type="ARBA" id="ARBA00022679"/>
    </source>
</evidence>
<feature type="binding site" evidence="6">
    <location>
        <position position="84"/>
    </location>
    <ligand>
        <name>S-adenosyl-L-methionine</name>
        <dbReference type="ChEBI" id="CHEBI:59789"/>
    </ligand>
</feature>
<feature type="binding site" evidence="6">
    <location>
        <position position="125"/>
    </location>
    <ligand>
        <name>S-adenosyl-L-methionine</name>
        <dbReference type="ChEBI" id="CHEBI:59789"/>
    </ligand>
</feature>
<dbReference type="SUPFAM" id="SSF47757">
    <property type="entry name" value="Chemotaxis receptor methyltransferase CheR, N-terminal domain"/>
    <property type="match status" value="1"/>
</dbReference>
<evidence type="ECO:0000256" key="1">
    <source>
        <dbReference type="ARBA" id="ARBA00001541"/>
    </source>
</evidence>
<dbReference type="Pfam" id="PF01739">
    <property type="entry name" value="CheR"/>
    <property type="match status" value="1"/>
</dbReference>
<gene>
    <name evidence="8" type="ordered locus">Fraau_2045</name>
</gene>
<dbReference type="InterPro" id="IPR022641">
    <property type="entry name" value="CheR_N"/>
</dbReference>
<feature type="binding site" evidence="6">
    <location>
        <position position="86"/>
    </location>
    <ligand>
        <name>S-adenosyl-L-methionine</name>
        <dbReference type="ChEBI" id="CHEBI:59789"/>
    </ligand>
</feature>
<dbReference type="SUPFAM" id="SSF53335">
    <property type="entry name" value="S-adenosyl-L-methionine-dependent methyltransferases"/>
    <property type="match status" value="1"/>
</dbReference>
<dbReference type="EC" id="2.1.1.80" evidence="5"/>
<evidence type="ECO:0000256" key="2">
    <source>
        <dbReference type="ARBA" id="ARBA00022603"/>
    </source>
</evidence>
<dbReference type="OrthoDB" id="9816309at2"/>
<comment type="catalytic activity">
    <reaction evidence="1 5">
        <text>L-glutamyl-[protein] + S-adenosyl-L-methionine = [protein]-L-glutamate 5-O-methyl ester + S-adenosyl-L-homocysteine</text>
        <dbReference type="Rhea" id="RHEA:24452"/>
        <dbReference type="Rhea" id="RHEA-COMP:10208"/>
        <dbReference type="Rhea" id="RHEA-COMP:10311"/>
        <dbReference type="ChEBI" id="CHEBI:29973"/>
        <dbReference type="ChEBI" id="CHEBI:57856"/>
        <dbReference type="ChEBI" id="CHEBI:59789"/>
        <dbReference type="ChEBI" id="CHEBI:82795"/>
        <dbReference type="EC" id="2.1.1.80"/>
    </reaction>
</comment>
<evidence type="ECO:0000313" key="9">
    <source>
        <dbReference type="Proteomes" id="UP000005234"/>
    </source>
</evidence>
<keyword evidence="3 5" id="KW-0808">Transferase</keyword>
<dbReference type="GO" id="GO:0032259">
    <property type="term" value="P:methylation"/>
    <property type="evidence" value="ECO:0007669"/>
    <property type="project" value="UniProtKB-KW"/>
</dbReference>
<name>H8L2S0_FRAAD</name>
<sequence>MAWVPTTAAEHGQQLSDTDYRFLRDLIHARSGISLGDHKQRLVQGRLQRRLRQLGLASFADYCERVRENPEPEMDALLSAVSTNVTRFFREPHHFDYLARELLPRCLQASGRIRIWSAGCATGEEAYTLAMILEQAVREHGRPADALILATDLSVEALDVARAGIYRADQLVDIPSEFRSRWFMRGTGAHEGEVRVRPELHEWIRFQALNLLDEWPMQGRFDAIFCRNVVIYFDREGKRRLFSRFSHQLAAQGYVFLGHSESMAGLSDDFDLIGRTIYRRRPDASA</sequence>
<dbReference type="PIRSF" id="PIRSF000410">
    <property type="entry name" value="CheR"/>
    <property type="match status" value="1"/>
</dbReference>
<dbReference type="PANTHER" id="PTHR24422:SF19">
    <property type="entry name" value="CHEMOTAXIS PROTEIN METHYLTRANSFERASE"/>
    <property type="match status" value="1"/>
</dbReference>
<dbReference type="PROSITE" id="PS50123">
    <property type="entry name" value="CHER"/>
    <property type="match status" value="1"/>
</dbReference>
<keyword evidence="4 5" id="KW-0949">S-adenosyl-L-methionine</keyword>
<evidence type="ECO:0000256" key="5">
    <source>
        <dbReference type="PIRNR" id="PIRNR000410"/>
    </source>
</evidence>
<keyword evidence="2 5" id="KW-0489">Methyltransferase</keyword>
<dbReference type="Proteomes" id="UP000005234">
    <property type="component" value="Chromosome"/>
</dbReference>
<protein>
    <recommendedName>
        <fullName evidence="5">Chemotaxis protein methyltransferase</fullName>
        <ecNumber evidence="5">2.1.1.80</ecNumber>
    </recommendedName>
</protein>
<organism evidence="8 9">
    <name type="scientific">Frateuria aurantia (strain ATCC 33424 / DSM 6220 / KCTC 2777 / LMG 1558 / NBRC 3245 / NCIMB 13370)</name>
    <name type="common">Acetobacter aurantius</name>
    <dbReference type="NCBI Taxonomy" id="767434"/>
    <lineage>
        <taxon>Bacteria</taxon>
        <taxon>Pseudomonadati</taxon>
        <taxon>Pseudomonadota</taxon>
        <taxon>Gammaproteobacteria</taxon>
        <taxon>Lysobacterales</taxon>
        <taxon>Rhodanobacteraceae</taxon>
        <taxon>Frateuria</taxon>
    </lineage>
</organism>
<dbReference type="PRINTS" id="PR00996">
    <property type="entry name" value="CHERMTFRASE"/>
</dbReference>
<accession>H8L2S0</accession>
<dbReference type="InterPro" id="IPR029063">
    <property type="entry name" value="SAM-dependent_MTases_sf"/>
</dbReference>
<dbReference type="STRING" id="767434.Fraau_2045"/>
<dbReference type="EMBL" id="CP003350">
    <property type="protein sequence ID" value="AFC86429.1"/>
    <property type="molecule type" value="Genomic_DNA"/>
</dbReference>
<proteinExistence type="predicted"/>
<dbReference type="KEGG" id="fau:Fraau_2045"/>
<dbReference type="Gene3D" id="1.10.155.10">
    <property type="entry name" value="Chemotaxis receptor methyltransferase CheR, N-terminal domain"/>
    <property type="match status" value="1"/>
</dbReference>
<feature type="binding site" evidence="6">
    <location>
        <position position="152"/>
    </location>
    <ligand>
        <name>S-adenosyl-L-methionine</name>
        <dbReference type="ChEBI" id="CHEBI:59789"/>
    </ligand>
</feature>
<dbReference type="InterPro" id="IPR036804">
    <property type="entry name" value="CheR_N_sf"/>
</dbReference>
<dbReference type="PANTHER" id="PTHR24422">
    <property type="entry name" value="CHEMOTAXIS PROTEIN METHYLTRANSFERASE"/>
    <property type="match status" value="1"/>
</dbReference>
<dbReference type="SMART" id="SM00138">
    <property type="entry name" value="MeTrc"/>
    <property type="match status" value="1"/>
</dbReference>
<reference evidence="8" key="1">
    <citation type="submission" date="2012-02" db="EMBL/GenBank/DDBJ databases">
        <title>The complete genome of Frateuria aurantia DSM 6220.</title>
        <authorList>
            <consortium name="US DOE Joint Genome Institute (JGI-PGF)"/>
            <person name="Lucas S."/>
            <person name="Copeland A."/>
            <person name="Lapidus A."/>
            <person name="Glavina del Rio T."/>
            <person name="Dalin E."/>
            <person name="Tice H."/>
            <person name="Bruce D."/>
            <person name="Goodwin L."/>
            <person name="Pitluck S."/>
            <person name="Peters L."/>
            <person name="Ovchinnikova G."/>
            <person name="Teshima H."/>
            <person name="Kyrpides N."/>
            <person name="Mavromatis K."/>
            <person name="Ivanova N."/>
            <person name="Brettin T."/>
            <person name="Detter J.C."/>
            <person name="Han C."/>
            <person name="Larimer F."/>
            <person name="Land M."/>
            <person name="Hauser L."/>
            <person name="Markowitz V."/>
            <person name="Cheng J.-F."/>
            <person name="Hugenholtz P."/>
            <person name="Woyke T."/>
            <person name="Wu D."/>
            <person name="Brambilla E."/>
            <person name="Klenk H.-P."/>
            <person name="Eisen J.A."/>
        </authorList>
    </citation>
    <scope>NUCLEOTIDE SEQUENCE</scope>
    <source>
        <strain evidence="8">DSM 6220</strain>
    </source>
</reference>
<feature type="binding site" evidence="6">
    <location>
        <begin position="227"/>
        <end position="228"/>
    </location>
    <ligand>
        <name>S-adenosyl-L-methionine</name>
        <dbReference type="ChEBI" id="CHEBI:59789"/>
    </ligand>
</feature>
<dbReference type="Pfam" id="PF03705">
    <property type="entry name" value="CheR_N"/>
    <property type="match status" value="1"/>
</dbReference>
<feature type="domain" description="CheR-type methyltransferase" evidence="7">
    <location>
        <begin position="8"/>
        <end position="283"/>
    </location>
</feature>
<keyword evidence="9" id="KW-1185">Reference proteome</keyword>
<dbReference type="HOGENOM" id="CLU_025854_0_0_6"/>
<evidence type="ECO:0000259" key="7">
    <source>
        <dbReference type="PROSITE" id="PS50123"/>
    </source>
</evidence>
<comment type="function">
    <text evidence="5">Methylation of the membrane-bound methyl-accepting chemotaxis proteins (MCP) to form gamma-glutamyl methyl ester residues in MCP.</text>
</comment>
<dbReference type="eggNOG" id="COG1352">
    <property type="taxonomic scope" value="Bacteria"/>
</dbReference>